<evidence type="ECO:0000259" key="1">
    <source>
        <dbReference type="Pfam" id="PF03478"/>
    </source>
</evidence>
<reference evidence="2" key="1">
    <citation type="submission" date="2015-04" db="UniProtKB">
        <authorList>
            <consortium name="EnsemblPlants"/>
        </authorList>
    </citation>
    <scope>IDENTIFICATION</scope>
</reference>
<dbReference type="InterPro" id="IPR005174">
    <property type="entry name" value="KIB1-4_b-propeller"/>
</dbReference>
<keyword evidence="3" id="KW-1185">Reference proteome</keyword>
<evidence type="ECO:0000313" key="2">
    <source>
        <dbReference type="EnsemblPlants" id="OMERI03G19270.1"/>
    </source>
</evidence>
<name>A0A0E0D211_9ORYZ</name>
<evidence type="ECO:0000313" key="3">
    <source>
        <dbReference type="Proteomes" id="UP000008021"/>
    </source>
</evidence>
<protein>
    <recommendedName>
        <fullName evidence="1">KIB1-4 beta-propeller domain-containing protein</fullName>
    </recommendedName>
</protein>
<dbReference type="Proteomes" id="UP000008021">
    <property type="component" value="Chromosome 3"/>
</dbReference>
<sequence length="325" mass="34904">MEVAKCLQAAVARTHADRVRGGGEDGGVAKTCTAARTAARTAPRCARMRTGAGGSGEDGGMHGAAARTAARTRPQARGLDLPPPRALVLLNAPPHPRHRRCRASSRLVPPRAVASPVVVARGGPGVAFSFDGLCDLVLLKAVVVDISDGSATVAVLYRREREFAVARTGERSWRLVNNKLDRIVDMARHGDGKLYTVHLSGKVFNCNVHRSPKILESVLVIDSPYHYVVKADGNGNAIIMSREYEHDHRNRASECCYLAGAPRGTLYLLKRVYKHKQVVGGGASSPVRAPSPRVLPPSRRLLAPRPTALCVPPSSPPLTLVKWDN</sequence>
<dbReference type="AlphaFoldDB" id="A0A0E0D211"/>
<reference evidence="2" key="2">
    <citation type="submission" date="2018-05" db="EMBL/GenBank/DDBJ databases">
        <title>OmerRS3 (Oryza meridionalis Reference Sequence Version 3).</title>
        <authorList>
            <person name="Zhang J."/>
            <person name="Kudrna D."/>
            <person name="Lee S."/>
            <person name="Talag J."/>
            <person name="Welchert J."/>
            <person name="Wing R.A."/>
        </authorList>
    </citation>
    <scope>NUCLEOTIDE SEQUENCE [LARGE SCALE GENOMIC DNA]</scope>
    <source>
        <strain evidence="2">cv. OR44</strain>
    </source>
</reference>
<proteinExistence type="predicted"/>
<organism evidence="2">
    <name type="scientific">Oryza meridionalis</name>
    <dbReference type="NCBI Taxonomy" id="40149"/>
    <lineage>
        <taxon>Eukaryota</taxon>
        <taxon>Viridiplantae</taxon>
        <taxon>Streptophyta</taxon>
        <taxon>Embryophyta</taxon>
        <taxon>Tracheophyta</taxon>
        <taxon>Spermatophyta</taxon>
        <taxon>Magnoliopsida</taxon>
        <taxon>Liliopsida</taxon>
        <taxon>Poales</taxon>
        <taxon>Poaceae</taxon>
        <taxon>BOP clade</taxon>
        <taxon>Oryzoideae</taxon>
        <taxon>Oryzeae</taxon>
        <taxon>Oryzinae</taxon>
        <taxon>Oryza</taxon>
    </lineage>
</organism>
<dbReference type="Pfam" id="PF03478">
    <property type="entry name" value="Beta-prop_KIB1-4"/>
    <property type="match status" value="1"/>
</dbReference>
<dbReference type="Gramene" id="OMERI03G19270.1">
    <property type="protein sequence ID" value="OMERI03G19270.1"/>
    <property type="gene ID" value="OMERI03G19270"/>
</dbReference>
<dbReference type="EnsemblPlants" id="OMERI03G19270.1">
    <property type="protein sequence ID" value="OMERI03G19270.1"/>
    <property type="gene ID" value="OMERI03G19270"/>
</dbReference>
<accession>A0A0E0D211</accession>
<feature type="domain" description="KIB1-4 beta-propeller" evidence="1">
    <location>
        <begin position="122"/>
        <end position="251"/>
    </location>
</feature>
<dbReference type="HOGENOM" id="CLU_856291_0_0_1"/>